<dbReference type="InterPro" id="IPR012349">
    <property type="entry name" value="Split_barrel_FMN-bd"/>
</dbReference>
<evidence type="ECO:0000256" key="1">
    <source>
        <dbReference type="ARBA" id="ARBA00022636"/>
    </source>
</evidence>
<dbReference type="OrthoDB" id="1951449at2"/>
<sequence>MLEPGVTLTMEPFDGTDKKEEYRCKVVDTEEGKIFIDYPVNVQTNRTVFLLDGMQLAVSFIDPNASMAVFLFQTEVIGRVKKKIPMLVLHEPGINNYVRVQRRKFVRVQKAIDVAVEVDGMPSFSSVTEDISAGGMAIVLPESVQMEDGTEGKVYGVIPSQHAEPHYFEAMAELVRVHEDKKSGRRVGSFQFKDLVYAEQQMLMRFCFEQQLQLRKKGVK</sequence>
<reference evidence="6 7" key="1">
    <citation type="submission" date="2016-06" db="EMBL/GenBank/DDBJ databases">
        <title>Domibacillus iocasae genome sequencing.</title>
        <authorList>
            <person name="Verma A."/>
            <person name="Pal Y."/>
            <person name="Ojha A.K."/>
            <person name="Krishnamurthi S."/>
        </authorList>
    </citation>
    <scope>NUCLEOTIDE SEQUENCE [LARGE SCALE GENOMIC DNA]</scope>
    <source>
        <strain evidence="6 7">DSM 29979</strain>
    </source>
</reference>
<dbReference type="Pfam" id="PF07238">
    <property type="entry name" value="PilZ"/>
    <property type="match status" value="1"/>
</dbReference>
<dbReference type="AlphaFoldDB" id="A0A1E7DN32"/>
<keyword evidence="3" id="KW-0975">Bacterial flagellum</keyword>
<evidence type="ECO:0000259" key="4">
    <source>
        <dbReference type="Pfam" id="PF07238"/>
    </source>
</evidence>
<dbReference type="STRING" id="1714016.BA724_09350"/>
<evidence type="ECO:0000256" key="3">
    <source>
        <dbReference type="ARBA" id="ARBA00023143"/>
    </source>
</evidence>
<dbReference type="GO" id="GO:0035438">
    <property type="term" value="F:cyclic-di-GMP binding"/>
    <property type="evidence" value="ECO:0007669"/>
    <property type="project" value="InterPro"/>
</dbReference>
<evidence type="ECO:0000313" key="7">
    <source>
        <dbReference type="Proteomes" id="UP000095658"/>
    </source>
</evidence>
<dbReference type="SUPFAM" id="SSF141371">
    <property type="entry name" value="PilZ domain-like"/>
    <property type="match status" value="2"/>
</dbReference>
<evidence type="ECO:0000259" key="5">
    <source>
        <dbReference type="Pfam" id="PF12945"/>
    </source>
</evidence>
<dbReference type="EMBL" id="MAMP01000022">
    <property type="protein sequence ID" value="OES44473.1"/>
    <property type="molecule type" value="Genomic_DNA"/>
</dbReference>
<organism evidence="6 7">
    <name type="scientific">Domibacillus iocasae</name>
    <dbReference type="NCBI Taxonomy" id="1714016"/>
    <lineage>
        <taxon>Bacteria</taxon>
        <taxon>Bacillati</taxon>
        <taxon>Bacillota</taxon>
        <taxon>Bacilli</taxon>
        <taxon>Bacillales</taxon>
        <taxon>Bacillaceae</taxon>
        <taxon>Domibacillus</taxon>
    </lineage>
</organism>
<protein>
    <recommendedName>
        <fullName evidence="8">Pilus assembly protein PilZ</fullName>
    </recommendedName>
</protein>
<name>A0A1E7DN32_9BACI</name>
<evidence type="ECO:0008006" key="8">
    <source>
        <dbReference type="Google" id="ProtNLM"/>
    </source>
</evidence>
<evidence type="ECO:0000313" key="6">
    <source>
        <dbReference type="EMBL" id="OES44473.1"/>
    </source>
</evidence>
<comment type="caution">
    <text evidence="6">The sequence shown here is derived from an EMBL/GenBank/DDBJ whole genome shotgun (WGS) entry which is preliminary data.</text>
</comment>
<proteinExistence type="predicted"/>
<keyword evidence="1" id="KW-0973">c-di-GMP</keyword>
<dbReference type="RefSeq" id="WP_069939067.1">
    <property type="nucleotide sequence ID" value="NZ_MAMP01000022.1"/>
</dbReference>
<feature type="domain" description="Type III secretion system flagellar brake protein YcgR PilZN" evidence="5">
    <location>
        <begin position="4"/>
        <end position="92"/>
    </location>
</feature>
<dbReference type="Gene3D" id="2.30.110.10">
    <property type="entry name" value="Electron Transport, Fmn-binding Protein, Chain A"/>
    <property type="match status" value="1"/>
</dbReference>
<keyword evidence="7" id="KW-1185">Reference proteome</keyword>
<evidence type="ECO:0000256" key="2">
    <source>
        <dbReference type="ARBA" id="ARBA00022741"/>
    </source>
</evidence>
<feature type="domain" description="PilZ" evidence="4">
    <location>
        <begin position="101"/>
        <end position="209"/>
    </location>
</feature>
<dbReference type="InterPro" id="IPR009926">
    <property type="entry name" value="T3SS_YcgR_PilZN"/>
</dbReference>
<dbReference type="Proteomes" id="UP000095658">
    <property type="component" value="Unassembled WGS sequence"/>
</dbReference>
<dbReference type="Gene3D" id="2.40.10.220">
    <property type="entry name" value="predicted glycosyltransferase like domains"/>
    <property type="match status" value="1"/>
</dbReference>
<keyword evidence="2" id="KW-0547">Nucleotide-binding</keyword>
<dbReference type="InterPro" id="IPR009875">
    <property type="entry name" value="PilZ_domain"/>
</dbReference>
<accession>A0A1E7DN32</accession>
<dbReference type="Pfam" id="PF12945">
    <property type="entry name" value="PilZNR"/>
    <property type="match status" value="1"/>
</dbReference>
<gene>
    <name evidence="6" type="ORF">BA724_09350</name>
</gene>